<dbReference type="AlphaFoldDB" id="A0A5B0NEF0"/>
<dbReference type="Proteomes" id="UP000324748">
    <property type="component" value="Unassembled WGS sequence"/>
</dbReference>
<evidence type="ECO:0000313" key="3">
    <source>
        <dbReference type="Proteomes" id="UP000324748"/>
    </source>
</evidence>
<organism evidence="2 3">
    <name type="scientific">Puccinia graminis f. sp. tritici</name>
    <dbReference type="NCBI Taxonomy" id="56615"/>
    <lineage>
        <taxon>Eukaryota</taxon>
        <taxon>Fungi</taxon>
        <taxon>Dikarya</taxon>
        <taxon>Basidiomycota</taxon>
        <taxon>Pucciniomycotina</taxon>
        <taxon>Pucciniomycetes</taxon>
        <taxon>Pucciniales</taxon>
        <taxon>Pucciniaceae</taxon>
        <taxon>Puccinia</taxon>
    </lineage>
</organism>
<feature type="compositionally biased region" description="Polar residues" evidence="1">
    <location>
        <begin position="62"/>
        <end position="77"/>
    </location>
</feature>
<gene>
    <name evidence="2" type="ORF">PGT21_035856</name>
</gene>
<evidence type="ECO:0000313" key="2">
    <source>
        <dbReference type="EMBL" id="KAA1087701.1"/>
    </source>
</evidence>
<keyword evidence="3" id="KW-1185">Reference proteome</keyword>
<evidence type="ECO:0000256" key="1">
    <source>
        <dbReference type="SAM" id="MobiDB-lite"/>
    </source>
</evidence>
<feature type="compositionally biased region" description="Basic residues" evidence="1">
    <location>
        <begin position="79"/>
        <end position="94"/>
    </location>
</feature>
<reference evidence="2 3" key="1">
    <citation type="submission" date="2019-05" db="EMBL/GenBank/DDBJ databases">
        <title>Emergence of the Ug99 lineage of the wheat stem rust pathogen through somatic hybridization.</title>
        <authorList>
            <person name="Li F."/>
            <person name="Upadhyaya N.M."/>
            <person name="Sperschneider J."/>
            <person name="Matny O."/>
            <person name="Nguyen-Phuc H."/>
            <person name="Mago R."/>
            <person name="Raley C."/>
            <person name="Miller M.E."/>
            <person name="Silverstein K.A.T."/>
            <person name="Henningsen E."/>
            <person name="Hirsch C.D."/>
            <person name="Visser B."/>
            <person name="Pretorius Z.A."/>
            <person name="Steffenson B.J."/>
            <person name="Schwessinger B."/>
            <person name="Dodds P.N."/>
            <person name="Figueroa M."/>
        </authorList>
    </citation>
    <scope>NUCLEOTIDE SEQUENCE [LARGE SCALE GENOMIC DNA]</scope>
    <source>
        <strain evidence="2">21-0</strain>
    </source>
</reference>
<accession>A0A5B0NEF0</accession>
<dbReference type="EMBL" id="VSWC01000105">
    <property type="protein sequence ID" value="KAA1087701.1"/>
    <property type="molecule type" value="Genomic_DNA"/>
</dbReference>
<protein>
    <submittedName>
        <fullName evidence="2">Uncharacterized protein</fullName>
    </submittedName>
</protein>
<feature type="region of interest" description="Disordered" evidence="1">
    <location>
        <begin position="44"/>
        <end position="122"/>
    </location>
</feature>
<proteinExistence type="predicted"/>
<name>A0A5B0NEF0_PUCGR</name>
<feature type="compositionally biased region" description="Polar residues" evidence="1">
    <location>
        <begin position="44"/>
        <end position="54"/>
    </location>
</feature>
<comment type="caution">
    <text evidence="2">The sequence shown here is derived from an EMBL/GenBank/DDBJ whole genome shotgun (WGS) entry which is preliminary data.</text>
</comment>
<sequence length="122" mass="13092">MTGGPFSAPAVLQFNPGKITGGIQTRSRLLTSAAHLPAALCPCSSRTLNVNTKNGSKKSKENSQIQSPFCNPDANINSKHSKEKKSKTKKKNKSTKVSPTSLPAKDSNINNDTTPKAKKPMW</sequence>